<protein>
    <submittedName>
        <fullName evidence="2">YoaP-like protein</fullName>
    </submittedName>
</protein>
<evidence type="ECO:0000256" key="1">
    <source>
        <dbReference type="SAM" id="Phobius"/>
    </source>
</evidence>
<keyword evidence="1" id="KW-1133">Transmembrane helix</keyword>
<sequence>MMRRITEINGEIIVVETMIIVGEIVLITVQINGELVRYEILSVRQLWEGR</sequence>
<proteinExistence type="predicted"/>
<keyword evidence="1" id="KW-0812">Transmembrane</keyword>
<dbReference type="EMBL" id="BK059105">
    <property type="protein sequence ID" value="DAE30722.1"/>
    <property type="molecule type" value="Genomic_DNA"/>
</dbReference>
<name>A0A8S5RHX7_9VIRU</name>
<evidence type="ECO:0000313" key="2">
    <source>
        <dbReference type="EMBL" id="DAE30722.1"/>
    </source>
</evidence>
<reference evidence="2" key="1">
    <citation type="journal article" date="2021" name="Proc. Natl. Acad. Sci. U.S.A.">
        <title>A Catalog of Tens of Thousands of Viruses from Human Metagenomes Reveals Hidden Associations with Chronic Diseases.</title>
        <authorList>
            <person name="Tisza M.J."/>
            <person name="Buck C.B."/>
        </authorList>
    </citation>
    <scope>NUCLEOTIDE SEQUENCE</scope>
    <source>
        <strain evidence="2">CtML55</strain>
    </source>
</reference>
<feature type="transmembrane region" description="Helical" evidence="1">
    <location>
        <begin position="12"/>
        <end position="31"/>
    </location>
</feature>
<organism evidence="2">
    <name type="scientific">virus sp. ctML55</name>
    <dbReference type="NCBI Taxonomy" id="2827627"/>
    <lineage>
        <taxon>Viruses</taxon>
    </lineage>
</organism>
<keyword evidence="1" id="KW-0472">Membrane</keyword>
<accession>A0A8S5RHX7</accession>